<dbReference type="InterPro" id="IPR008501">
    <property type="entry name" value="THOC7/Mft1"/>
</dbReference>
<organism evidence="6 7">
    <name type="scientific">Priapulus caudatus</name>
    <name type="common">Priapulid worm</name>
    <dbReference type="NCBI Taxonomy" id="37621"/>
    <lineage>
        <taxon>Eukaryota</taxon>
        <taxon>Metazoa</taxon>
        <taxon>Ecdysozoa</taxon>
        <taxon>Scalidophora</taxon>
        <taxon>Priapulida</taxon>
        <taxon>Priapulimorpha</taxon>
        <taxon>Priapulimorphida</taxon>
        <taxon>Priapulidae</taxon>
        <taxon>Priapulus</taxon>
    </lineage>
</organism>
<keyword evidence="6" id="KW-1185">Reference proteome</keyword>
<dbReference type="PANTHER" id="PTHR23405:SF5">
    <property type="entry name" value="THO COMPLEX SUBUNIT 7 HOMOLOG"/>
    <property type="match status" value="1"/>
</dbReference>
<keyword evidence="4" id="KW-0539">Nucleus</keyword>
<evidence type="ECO:0000256" key="4">
    <source>
        <dbReference type="ARBA" id="ARBA00023242"/>
    </source>
</evidence>
<comment type="similarity">
    <text evidence="2">Belongs to the THOC7 family.</text>
</comment>
<dbReference type="RefSeq" id="XP_014667623.1">
    <property type="nucleotide sequence ID" value="XM_014812137.1"/>
</dbReference>
<proteinExistence type="inferred from homology"/>
<keyword evidence="3 5" id="KW-0175">Coiled coil</keyword>
<evidence type="ECO:0000256" key="2">
    <source>
        <dbReference type="ARBA" id="ARBA00006482"/>
    </source>
</evidence>
<accession>A0ABM1E602</accession>
<evidence type="ECO:0000313" key="6">
    <source>
        <dbReference type="Proteomes" id="UP000695022"/>
    </source>
</evidence>
<dbReference type="GeneID" id="106809155"/>
<reference evidence="7" key="1">
    <citation type="submission" date="2025-08" db="UniProtKB">
        <authorList>
            <consortium name="RefSeq"/>
        </authorList>
    </citation>
    <scope>IDENTIFICATION</scope>
</reference>
<sequence length="197" mass="23206">MADDDILRKKLLIEGDGTGSDTRINTFLKTFFKWFHGKDAESDEESNAAYQKLLSQLAQIEISHAKTKFIHDMNVQEKKNYERLYTDIEQQIDDARQQIIDCKNELLQAKRIRKNRQEYDVLAKLIQQHPDRQETLNELEALDQQTQSSQKENLALDDKLEMRRKQFHVLMTAIYELTSLLEADDEKKDEDIRMETG</sequence>
<evidence type="ECO:0000313" key="7">
    <source>
        <dbReference type="RefSeq" id="XP_014667623.1"/>
    </source>
</evidence>
<feature type="coiled-coil region" evidence="5">
    <location>
        <begin position="78"/>
        <end position="152"/>
    </location>
</feature>
<gene>
    <name evidence="7" type="primary">LOC106809155</name>
</gene>
<protein>
    <submittedName>
        <fullName evidence="7">THO complex subunit 7 homolog</fullName>
    </submittedName>
</protein>
<dbReference type="Pfam" id="PF05615">
    <property type="entry name" value="THOC7"/>
    <property type="match status" value="1"/>
</dbReference>
<evidence type="ECO:0000256" key="3">
    <source>
        <dbReference type="ARBA" id="ARBA00023054"/>
    </source>
</evidence>
<evidence type="ECO:0000256" key="1">
    <source>
        <dbReference type="ARBA" id="ARBA00004123"/>
    </source>
</evidence>
<comment type="subcellular location">
    <subcellularLocation>
        <location evidence="1">Nucleus</location>
    </subcellularLocation>
</comment>
<evidence type="ECO:0000256" key="5">
    <source>
        <dbReference type="SAM" id="Coils"/>
    </source>
</evidence>
<dbReference type="PANTHER" id="PTHR23405">
    <property type="entry name" value="MAINTENANCE OF KILLER 16 MAK16 PROTEIN-RELATED"/>
    <property type="match status" value="1"/>
</dbReference>
<dbReference type="Proteomes" id="UP000695022">
    <property type="component" value="Unplaced"/>
</dbReference>
<name>A0ABM1E602_PRICU</name>